<dbReference type="CDD" id="cd01557">
    <property type="entry name" value="BCAT_beta_family"/>
    <property type="match status" value="1"/>
</dbReference>
<dbReference type="InterPro" id="IPR033939">
    <property type="entry name" value="BCAT_family"/>
</dbReference>
<dbReference type="PIRSF" id="PIRSF006468">
    <property type="entry name" value="BCAT1"/>
    <property type="match status" value="1"/>
</dbReference>
<name>A0A084AVD8_STACB</name>
<comment type="pathway">
    <text evidence="2">Secondary metabolite biosynthesis.</text>
</comment>
<dbReference type="OrthoDB" id="409992at2759"/>
<evidence type="ECO:0000256" key="5">
    <source>
        <dbReference type="ARBA" id="ARBA00022679"/>
    </source>
</evidence>
<organism evidence="9 10">
    <name type="scientific">Stachybotrys chartarum (strain CBS 109288 / IBT 7711)</name>
    <name type="common">Toxic black mold</name>
    <name type="synonym">Stilbospora chartarum</name>
    <dbReference type="NCBI Taxonomy" id="1280523"/>
    <lineage>
        <taxon>Eukaryota</taxon>
        <taxon>Fungi</taxon>
        <taxon>Dikarya</taxon>
        <taxon>Ascomycota</taxon>
        <taxon>Pezizomycotina</taxon>
        <taxon>Sordariomycetes</taxon>
        <taxon>Hypocreomycetidae</taxon>
        <taxon>Hypocreales</taxon>
        <taxon>Stachybotryaceae</taxon>
        <taxon>Stachybotrys</taxon>
    </lineage>
</organism>
<feature type="region of interest" description="Disordered" evidence="8">
    <location>
        <begin position="372"/>
        <end position="393"/>
    </location>
</feature>
<evidence type="ECO:0000256" key="1">
    <source>
        <dbReference type="ARBA" id="ARBA00001933"/>
    </source>
</evidence>
<feature type="modified residue" description="N6-(pyridoxal phosphate)lysine" evidence="7">
    <location>
        <position position="192"/>
    </location>
</feature>
<dbReference type="InterPro" id="IPR036038">
    <property type="entry name" value="Aminotransferase-like"/>
</dbReference>
<keyword evidence="5" id="KW-0808">Transferase</keyword>
<reference evidence="9 10" key="1">
    <citation type="journal article" date="2014" name="BMC Genomics">
        <title>Comparative genome sequencing reveals chemotype-specific gene clusters in the toxigenic black mold Stachybotrys.</title>
        <authorList>
            <person name="Semeiks J."/>
            <person name="Borek D."/>
            <person name="Otwinowski Z."/>
            <person name="Grishin N.V."/>
        </authorList>
    </citation>
    <scope>NUCLEOTIDE SEQUENCE [LARGE SCALE GENOMIC DNA]</scope>
    <source>
        <strain evidence="10">CBS 109288 / IBT 7711</strain>
    </source>
</reference>
<evidence type="ECO:0000256" key="8">
    <source>
        <dbReference type="SAM" id="MobiDB-lite"/>
    </source>
</evidence>
<keyword evidence="10" id="KW-1185">Reference proteome</keyword>
<evidence type="ECO:0000313" key="10">
    <source>
        <dbReference type="Proteomes" id="UP000028045"/>
    </source>
</evidence>
<dbReference type="FunFam" id="3.30.470.10:FF:000004">
    <property type="entry name" value="Branched-chain-amino-acid aminotransferase"/>
    <property type="match status" value="1"/>
</dbReference>
<dbReference type="Gene3D" id="3.30.470.10">
    <property type="match status" value="1"/>
</dbReference>
<keyword evidence="4" id="KW-0032">Aminotransferase</keyword>
<dbReference type="Proteomes" id="UP000028045">
    <property type="component" value="Unassembled WGS sequence"/>
</dbReference>
<dbReference type="PANTHER" id="PTHR42825:SF2">
    <property type="entry name" value="BRANCHED-CHAIN-AMINO-ACID AMINOTRANSFERASE 3, CHLOROPLASTIC-RELATED"/>
    <property type="match status" value="1"/>
</dbReference>
<dbReference type="InterPro" id="IPR043132">
    <property type="entry name" value="BCAT-like_C"/>
</dbReference>
<dbReference type="EMBL" id="KL648534">
    <property type="protein sequence ID" value="KEY69267.1"/>
    <property type="molecule type" value="Genomic_DNA"/>
</dbReference>
<dbReference type="AlphaFoldDB" id="A0A084AVD8"/>
<evidence type="ECO:0000313" key="9">
    <source>
        <dbReference type="EMBL" id="KEY69267.1"/>
    </source>
</evidence>
<comment type="cofactor">
    <cofactor evidence="1">
        <name>pyridoxal 5'-phosphate</name>
        <dbReference type="ChEBI" id="CHEBI:597326"/>
    </cofactor>
</comment>
<evidence type="ECO:0000256" key="3">
    <source>
        <dbReference type="ARBA" id="ARBA00009320"/>
    </source>
</evidence>
<evidence type="ECO:0000256" key="4">
    <source>
        <dbReference type="ARBA" id="ARBA00022576"/>
    </source>
</evidence>
<dbReference type="InterPro" id="IPR001544">
    <property type="entry name" value="Aminotrans_IV"/>
</dbReference>
<evidence type="ECO:0000256" key="2">
    <source>
        <dbReference type="ARBA" id="ARBA00005179"/>
    </source>
</evidence>
<dbReference type="PANTHER" id="PTHR42825">
    <property type="entry name" value="AMINO ACID AMINOTRANSFERASE"/>
    <property type="match status" value="1"/>
</dbReference>
<gene>
    <name evidence="9" type="ORF">S7711_01718</name>
</gene>
<evidence type="ECO:0000256" key="6">
    <source>
        <dbReference type="ARBA" id="ARBA00022898"/>
    </source>
</evidence>
<keyword evidence="6" id="KW-0663">Pyridoxal phosphate</keyword>
<dbReference type="FunFam" id="3.20.10.10:FF:000010">
    <property type="entry name" value="Branched-chain amino acid aminotransferase"/>
    <property type="match status" value="1"/>
</dbReference>
<sequence length="393" mass="42347">MASFPPPPTTAIDWSNVGFKIREVNGHVEAHFSKATGTWSPLRFVTDPYIRIHGMSPALNYGQQAFEGLKAFRAPGDAAISIFRPDRNALRMQHSARVASMPPVPEALFVQACRAAVALNAEFVPPHDTGAALYVRPQIYGSSAQLGLTPPDEYVFAVFVVPTGTYHGSHPVKALVLDEFDRSAPNGTGSAKLGGNYAPVLRWSDKARDEGFGITLHLDSARHEEIDEFSTSGFIGAIVSGDRTTLVVPDSRCVIESVTSDSVQHIGRSFGWAVEKRSIKYTELPAFTEVIAAGTAAALVPIRSITRRGTQALPTGANVAADGEAETVTYLPAEREEAGDICLKLLTQLKGIQLGKVEDEFKWREEVTAEDREIEGALGTANGQATPSVDQMD</sequence>
<evidence type="ECO:0000256" key="7">
    <source>
        <dbReference type="PIRSR" id="PIRSR006468-1"/>
    </source>
</evidence>
<dbReference type="SUPFAM" id="SSF56752">
    <property type="entry name" value="D-aminoacid aminotransferase-like PLP-dependent enzymes"/>
    <property type="match status" value="1"/>
</dbReference>
<protein>
    <submittedName>
        <fullName evidence="9">Uncharacterized protein</fullName>
    </submittedName>
</protein>
<proteinExistence type="inferred from homology"/>
<comment type="similarity">
    <text evidence="3">Belongs to the class-IV pyridoxal-phosphate-dependent aminotransferase family.</text>
</comment>
<dbReference type="Gene3D" id="3.20.10.10">
    <property type="entry name" value="D-amino Acid Aminotransferase, subunit A, domain 2"/>
    <property type="match status" value="1"/>
</dbReference>
<dbReference type="InterPro" id="IPR005786">
    <property type="entry name" value="B_amino_transII"/>
</dbReference>
<dbReference type="InterPro" id="IPR043131">
    <property type="entry name" value="BCAT-like_N"/>
</dbReference>
<dbReference type="GO" id="GO:0004084">
    <property type="term" value="F:branched-chain-amino-acid transaminase activity"/>
    <property type="evidence" value="ECO:0007669"/>
    <property type="project" value="InterPro"/>
</dbReference>
<feature type="compositionally biased region" description="Polar residues" evidence="8">
    <location>
        <begin position="381"/>
        <end position="393"/>
    </location>
</feature>
<accession>A0A084AVD8</accession>
<dbReference type="HOGENOM" id="CLU_031922_1_0_1"/>
<dbReference type="GO" id="GO:0009081">
    <property type="term" value="P:branched-chain amino acid metabolic process"/>
    <property type="evidence" value="ECO:0007669"/>
    <property type="project" value="InterPro"/>
</dbReference>
<dbReference type="Pfam" id="PF01063">
    <property type="entry name" value="Aminotran_4"/>
    <property type="match status" value="1"/>
</dbReference>